<dbReference type="AlphaFoldDB" id="A0A1T4W1B2"/>
<evidence type="ECO:0000256" key="2">
    <source>
        <dbReference type="SAM" id="MobiDB-lite"/>
    </source>
</evidence>
<evidence type="ECO:0000256" key="1">
    <source>
        <dbReference type="SAM" id="Coils"/>
    </source>
</evidence>
<feature type="region of interest" description="Disordered" evidence="2">
    <location>
        <begin position="217"/>
        <end position="242"/>
    </location>
</feature>
<dbReference type="OrthoDB" id="9810361at2"/>
<dbReference type="EMBL" id="FUYC01000001">
    <property type="protein sequence ID" value="SKA71046.1"/>
    <property type="molecule type" value="Genomic_DNA"/>
</dbReference>
<evidence type="ECO:0000313" key="3">
    <source>
        <dbReference type="EMBL" id="SKA71046.1"/>
    </source>
</evidence>
<dbReference type="RefSeq" id="WP_078715663.1">
    <property type="nucleotide sequence ID" value="NZ_FUYC01000001.1"/>
</dbReference>
<name>A0A1T4W1B2_9BACT</name>
<feature type="coiled-coil region" evidence="1">
    <location>
        <begin position="71"/>
        <end position="98"/>
    </location>
</feature>
<gene>
    <name evidence="3" type="ORF">SAMN02745704_00066</name>
</gene>
<dbReference type="Proteomes" id="UP000190027">
    <property type="component" value="Unassembled WGS sequence"/>
</dbReference>
<accession>A0A1T4W1B2</accession>
<protein>
    <submittedName>
        <fullName evidence="3">Putative zinc-or iron-chelating domain-containing protein</fullName>
    </submittedName>
</protein>
<evidence type="ECO:0000313" key="4">
    <source>
        <dbReference type="Proteomes" id="UP000190027"/>
    </source>
</evidence>
<sequence length="273" mass="30419">MALDLSPFFERYENIIRQVDAVFAQVQEQYPEQVRCGRGCSDCCYALFDLSLVEALYLNHHFNERFTGMERSEVLDRADEADREIHRLKRRAYRASQDGRSTADILVEMGKARVRCPLLGKDDLCVLYENRPLTCRLYGVPLNINGEPHSCGRSGFEPGKAYPTVHVEKLQDSLMNLSHDLALAIKSRYSELGAMLVPPSMALLTDYDESYLGVPSAGEAEKQPAQEQTAETPIPSMDKVSDACNGCDKDESACATCKDKSFSVVLGGSDDEE</sequence>
<reference evidence="3 4" key="1">
    <citation type="submission" date="2017-02" db="EMBL/GenBank/DDBJ databases">
        <authorList>
            <person name="Peterson S.W."/>
        </authorList>
    </citation>
    <scope>NUCLEOTIDE SEQUENCE [LARGE SCALE GENOMIC DNA]</scope>
    <source>
        <strain evidence="3 4">DSM 16080</strain>
    </source>
</reference>
<keyword evidence="1" id="KW-0175">Coiled coil</keyword>
<dbReference type="Pfam" id="PF03692">
    <property type="entry name" value="CxxCxxCC"/>
    <property type="match status" value="1"/>
</dbReference>
<keyword evidence="4" id="KW-1185">Reference proteome</keyword>
<proteinExistence type="predicted"/>
<organism evidence="3 4">
    <name type="scientific">Paucidesulfovibrio gracilis DSM 16080</name>
    <dbReference type="NCBI Taxonomy" id="1121449"/>
    <lineage>
        <taxon>Bacteria</taxon>
        <taxon>Pseudomonadati</taxon>
        <taxon>Thermodesulfobacteriota</taxon>
        <taxon>Desulfovibrionia</taxon>
        <taxon>Desulfovibrionales</taxon>
        <taxon>Desulfovibrionaceae</taxon>
        <taxon>Paucidesulfovibrio</taxon>
    </lineage>
</organism>
<dbReference type="STRING" id="1121449.SAMN02745704_00066"/>
<dbReference type="InterPro" id="IPR005358">
    <property type="entry name" value="Puta_zinc/iron-chelating_dom"/>
</dbReference>